<gene>
    <name evidence="1" type="ORF">GCM10009754_33380</name>
</gene>
<evidence type="ECO:0000313" key="2">
    <source>
        <dbReference type="Proteomes" id="UP001501116"/>
    </source>
</evidence>
<evidence type="ECO:0000313" key="1">
    <source>
        <dbReference type="EMBL" id="GAA1960145.1"/>
    </source>
</evidence>
<protein>
    <submittedName>
        <fullName evidence="1">Uncharacterized protein</fullName>
    </submittedName>
</protein>
<keyword evidence="2" id="KW-1185">Reference proteome</keyword>
<name>A0ABN2QY14_9PSEU</name>
<proteinExistence type="predicted"/>
<dbReference type="EMBL" id="BAAANN010000012">
    <property type="protein sequence ID" value="GAA1960145.1"/>
    <property type="molecule type" value="Genomic_DNA"/>
</dbReference>
<dbReference type="Proteomes" id="UP001501116">
    <property type="component" value="Unassembled WGS sequence"/>
</dbReference>
<comment type="caution">
    <text evidence="1">The sequence shown here is derived from an EMBL/GenBank/DDBJ whole genome shotgun (WGS) entry which is preliminary data.</text>
</comment>
<accession>A0ABN2QY14</accession>
<organism evidence="1 2">
    <name type="scientific">Amycolatopsis minnesotensis</name>
    <dbReference type="NCBI Taxonomy" id="337894"/>
    <lineage>
        <taxon>Bacteria</taxon>
        <taxon>Bacillati</taxon>
        <taxon>Actinomycetota</taxon>
        <taxon>Actinomycetes</taxon>
        <taxon>Pseudonocardiales</taxon>
        <taxon>Pseudonocardiaceae</taxon>
        <taxon>Amycolatopsis</taxon>
    </lineage>
</organism>
<reference evidence="1 2" key="1">
    <citation type="journal article" date="2019" name="Int. J. Syst. Evol. Microbiol.">
        <title>The Global Catalogue of Microorganisms (GCM) 10K type strain sequencing project: providing services to taxonomists for standard genome sequencing and annotation.</title>
        <authorList>
            <consortium name="The Broad Institute Genomics Platform"/>
            <consortium name="The Broad Institute Genome Sequencing Center for Infectious Disease"/>
            <person name="Wu L."/>
            <person name="Ma J."/>
        </authorList>
    </citation>
    <scope>NUCLEOTIDE SEQUENCE [LARGE SCALE GENOMIC DNA]</scope>
    <source>
        <strain evidence="1 2">JCM 14545</strain>
    </source>
</reference>
<sequence length="94" mass="9949">MAEARSRESPEHTTAILCLSAAGQRRATLIYRDAEGAVVLVTPPGESARYSPDQAKSAGEALIEHAAAITRGKRRPVIARRGIAAMRPSSPPTT</sequence>